<evidence type="ECO:0000313" key="9">
    <source>
        <dbReference type="Proteomes" id="UP001247754"/>
    </source>
</evidence>
<gene>
    <name evidence="8" type="ORF">RGD00_08225</name>
</gene>
<organism evidence="8 9">
    <name type="scientific">Ruixingdingia sedimenti</name>
    <dbReference type="NCBI Taxonomy" id="3073604"/>
    <lineage>
        <taxon>Bacteria</taxon>
        <taxon>Pseudomonadati</taxon>
        <taxon>Pseudomonadota</taxon>
        <taxon>Alphaproteobacteria</taxon>
        <taxon>Rhodobacterales</taxon>
        <taxon>Paracoccaceae</taxon>
        <taxon>Ruixingdingia</taxon>
    </lineage>
</organism>
<proteinExistence type="inferred from homology"/>
<dbReference type="PANTHER" id="PTHR22807:SF61">
    <property type="entry name" value="NOL1_NOP2_SUN FAMILY PROTEIN _ ANTITERMINATION NUSB DOMAIN-CONTAINING PROTEIN"/>
    <property type="match status" value="1"/>
</dbReference>
<feature type="active site" description="Nucleophile" evidence="6">
    <location>
        <position position="359"/>
    </location>
</feature>
<dbReference type="EMBL" id="JAVKPH010000007">
    <property type="protein sequence ID" value="MDR5652585.1"/>
    <property type="molecule type" value="Genomic_DNA"/>
</dbReference>
<keyword evidence="3 6" id="KW-0808">Transferase</keyword>
<dbReference type="InterPro" id="IPR006027">
    <property type="entry name" value="NusB_RsmB_TIM44"/>
</dbReference>
<evidence type="ECO:0000256" key="6">
    <source>
        <dbReference type="PROSITE-ProRule" id="PRU01023"/>
    </source>
</evidence>
<evidence type="ECO:0000256" key="4">
    <source>
        <dbReference type="ARBA" id="ARBA00022691"/>
    </source>
</evidence>
<dbReference type="Gene3D" id="3.40.50.150">
    <property type="entry name" value="Vaccinia Virus protein VP39"/>
    <property type="match status" value="1"/>
</dbReference>
<dbReference type="CDD" id="cd02440">
    <property type="entry name" value="AdoMet_MTases"/>
    <property type="match status" value="1"/>
</dbReference>
<dbReference type="RefSeq" id="WP_310456833.1">
    <property type="nucleotide sequence ID" value="NZ_JAVKPH010000007.1"/>
</dbReference>
<dbReference type="InterPro" id="IPR018314">
    <property type="entry name" value="RsmB/NOL1/NOP2-like_CS"/>
</dbReference>
<dbReference type="Gene3D" id="1.10.940.10">
    <property type="entry name" value="NusB-like"/>
    <property type="match status" value="1"/>
</dbReference>
<feature type="binding site" evidence="6">
    <location>
        <position position="264"/>
    </location>
    <ligand>
        <name>S-adenosyl-L-methionine</name>
        <dbReference type="ChEBI" id="CHEBI:59789"/>
    </ligand>
</feature>
<comment type="caution">
    <text evidence="8">The sequence shown here is derived from an EMBL/GenBank/DDBJ whole genome shotgun (WGS) entry which is preliminary data.</text>
</comment>
<reference evidence="8 9" key="1">
    <citation type="submission" date="2023-09" db="EMBL/GenBank/DDBJ databases">
        <title>Xinfangfangia sedmenti sp. nov., isolated the sedment.</title>
        <authorList>
            <person name="Xu L."/>
        </authorList>
    </citation>
    <scope>NUCLEOTIDE SEQUENCE [LARGE SCALE GENOMIC DNA]</scope>
    <source>
        <strain evidence="8 9">LG-4</strain>
    </source>
</reference>
<dbReference type="PROSITE" id="PS51686">
    <property type="entry name" value="SAM_MT_RSMB_NOP"/>
    <property type="match status" value="1"/>
</dbReference>
<accession>A0ABU1F6T1</accession>
<dbReference type="InterPro" id="IPR029063">
    <property type="entry name" value="SAM-dependent_MTases_sf"/>
</dbReference>
<evidence type="ECO:0000256" key="2">
    <source>
        <dbReference type="ARBA" id="ARBA00022603"/>
    </source>
</evidence>
<dbReference type="Pfam" id="PF01029">
    <property type="entry name" value="NusB"/>
    <property type="match status" value="1"/>
</dbReference>
<evidence type="ECO:0000259" key="7">
    <source>
        <dbReference type="PROSITE" id="PS51686"/>
    </source>
</evidence>
<dbReference type="Proteomes" id="UP001247754">
    <property type="component" value="Unassembled WGS sequence"/>
</dbReference>
<feature type="binding site" evidence="6">
    <location>
        <begin position="243"/>
        <end position="249"/>
    </location>
    <ligand>
        <name>S-adenosyl-L-methionine</name>
        <dbReference type="ChEBI" id="CHEBI:59789"/>
    </ligand>
</feature>
<keyword evidence="5 6" id="KW-0694">RNA-binding</keyword>
<dbReference type="PRINTS" id="PR02008">
    <property type="entry name" value="RCMTFAMILY"/>
</dbReference>
<dbReference type="PANTHER" id="PTHR22807">
    <property type="entry name" value="NOP2 YEAST -RELATED NOL1/NOP2/FMU SUN DOMAIN-CONTAINING"/>
    <property type="match status" value="1"/>
</dbReference>
<dbReference type="Pfam" id="PF01189">
    <property type="entry name" value="Methyltr_RsmB-F"/>
    <property type="match status" value="1"/>
</dbReference>
<dbReference type="InterPro" id="IPR035926">
    <property type="entry name" value="NusB-like_sf"/>
</dbReference>
<dbReference type="PROSITE" id="PS01153">
    <property type="entry name" value="NOL1_NOP2_SUN"/>
    <property type="match status" value="1"/>
</dbReference>
<sequence length="427" mass="44570">MAQGVAARRAALAVLGQVLGARRLLADVLADAAGPLADLAAEDRARAQRLALATLRRLEPADTVLAPLLRKPPPAMLRNLLRLAVVELAERPADAHGIVNAAVAIARGNRATAAQAGFVNAVLRRVAEMEAPLAALPPQRLPPWLRTPLRSTWGRAAVAGIEAAHAAGAPLDLTPRDPAQAAEWAERLGADLLPTGSLRLAAAGQVSALAGYDGGDWWVQDAAAAIPARLLAPAPGERVLDLCAAPGGKTMQLAAAGARVTALDISAARMARVAENLARTGLAADCVAADALVWEPAQPFDAVLLDAPCSATGTIRRHPDLPFVKDAAGIADLAALQARLIDRALAWLRPGGRLVFCTCSILPEEGEGQLAAALARHPLEVEVEDAMPPGADPAWRAKGGGLRLRPDMWADRGGMDGFFMVRLRRRA</sequence>
<evidence type="ECO:0000256" key="5">
    <source>
        <dbReference type="ARBA" id="ARBA00022884"/>
    </source>
</evidence>
<feature type="binding site" evidence="6">
    <location>
        <position position="290"/>
    </location>
    <ligand>
        <name>S-adenosyl-L-methionine</name>
        <dbReference type="ChEBI" id="CHEBI:59789"/>
    </ligand>
</feature>
<evidence type="ECO:0000256" key="1">
    <source>
        <dbReference type="ARBA" id="ARBA00007494"/>
    </source>
</evidence>
<keyword evidence="2 6" id="KW-0489">Methyltransferase</keyword>
<keyword evidence="9" id="KW-1185">Reference proteome</keyword>
<evidence type="ECO:0000313" key="8">
    <source>
        <dbReference type="EMBL" id="MDR5652585.1"/>
    </source>
</evidence>
<dbReference type="InterPro" id="IPR001678">
    <property type="entry name" value="MeTrfase_RsmB-F_NOP2_dom"/>
</dbReference>
<feature type="domain" description="SAM-dependent MTase RsmB/NOP-type" evidence="7">
    <location>
        <begin position="133"/>
        <end position="426"/>
    </location>
</feature>
<dbReference type="InterPro" id="IPR049560">
    <property type="entry name" value="MeTrfase_RsmB-F_NOP2_cat"/>
</dbReference>
<keyword evidence="4 6" id="KW-0949">S-adenosyl-L-methionine</keyword>
<protein>
    <submittedName>
        <fullName evidence="8">Transcription antitermination factor NusB</fullName>
    </submittedName>
</protein>
<comment type="similarity">
    <text evidence="1 6">Belongs to the class I-like SAM-binding methyltransferase superfamily. RsmB/NOP family.</text>
</comment>
<feature type="binding site" evidence="6">
    <location>
        <position position="306"/>
    </location>
    <ligand>
        <name>S-adenosyl-L-methionine</name>
        <dbReference type="ChEBI" id="CHEBI:59789"/>
    </ligand>
</feature>
<dbReference type="SUPFAM" id="SSF48013">
    <property type="entry name" value="NusB-like"/>
    <property type="match status" value="1"/>
</dbReference>
<dbReference type="InterPro" id="IPR023267">
    <property type="entry name" value="RCMT"/>
</dbReference>
<name>A0ABU1F6T1_9RHOB</name>
<evidence type="ECO:0000256" key="3">
    <source>
        <dbReference type="ARBA" id="ARBA00022679"/>
    </source>
</evidence>
<dbReference type="SUPFAM" id="SSF53335">
    <property type="entry name" value="S-adenosyl-L-methionine-dependent methyltransferases"/>
    <property type="match status" value="1"/>
</dbReference>